<feature type="compositionally biased region" description="Low complexity" evidence="1">
    <location>
        <begin position="7"/>
        <end position="18"/>
    </location>
</feature>
<organism evidence="2">
    <name type="scientific">Vitrella brassicaformis</name>
    <dbReference type="NCBI Taxonomy" id="1169539"/>
    <lineage>
        <taxon>Eukaryota</taxon>
        <taxon>Sar</taxon>
        <taxon>Alveolata</taxon>
        <taxon>Colpodellida</taxon>
        <taxon>Vitrellaceae</taxon>
        <taxon>Vitrella</taxon>
    </lineage>
</organism>
<accession>A0A7S1K584</accession>
<evidence type="ECO:0000313" key="2">
    <source>
        <dbReference type="EMBL" id="CAD9063461.1"/>
    </source>
</evidence>
<evidence type="ECO:0000256" key="1">
    <source>
        <dbReference type="SAM" id="MobiDB-lite"/>
    </source>
</evidence>
<protein>
    <submittedName>
        <fullName evidence="2">Uncharacterized protein</fullName>
    </submittedName>
</protein>
<feature type="region of interest" description="Disordered" evidence="1">
    <location>
        <begin position="1"/>
        <end position="57"/>
    </location>
</feature>
<feature type="region of interest" description="Disordered" evidence="1">
    <location>
        <begin position="167"/>
        <end position="195"/>
    </location>
</feature>
<gene>
    <name evidence="2" type="ORF">VBRA1451_LOCUS18531</name>
</gene>
<reference evidence="2" key="1">
    <citation type="submission" date="2021-01" db="EMBL/GenBank/DDBJ databases">
        <authorList>
            <person name="Corre E."/>
            <person name="Pelletier E."/>
            <person name="Niang G."/>
            <person name="Scheremetjew M."/>
            <person name="Finn R."/>
            <person name="Kale V."/>
            <person name="Holt S."/>
            <person name="Cochrane G."/>
            <person name="Meng A."/>
            <person name="Brown T."/>
            <person name="Cohen L."/>
        </authorList>
    </citation>
    <scope>NUCLEOTIDE SEQUENCE</scope>
    <source>
        <strain evidence="2">CCMP3346</strain>
    </source>
</reference>
<name>A0A7S1K584_9ALVE</name>
<dbReference type="EMBL" id="HBGB01031541">
    <property type="protein sequence ID" value="CAD9063461.1"/>
    <property type="molecule type" value="Transcribed_RNA"/>
</dbReference>
<sequence length="230" mass="24520">MMDTCGRNESSPSRPSESVDTDVPLLSPPSLPVLPLDHTPCGHIDSSGSAASSPAMWTKTEANTMRRKRGCEEMKHHSYGGPGIGSLTRGGLGGIATIATTDSDDWEESLLLKRKRLNRLYSQSNSALRSSSASTMVDMTDVDSSSPIMARLHIDLQRLAVSLPEYSTTTGDDTMRSSLSMGGTQGEPDDTPTSPMARALRARGMVVEAAFQLGDGKGQEGEMRDDGDAK</sequence>
<proteinExistence type="predicted"/>
<feature type="compositionally biased region" description="Polar residues" evidence="1">
    <location>
        <begin position="167"/>
        <end position="182"/>
    </location>
</feature>
<dbReference type="AlphaFoldDB" id="A0A7S1K584"/>